<sequence>MSKRVYFNDLTLRDGHQSCAATRMTTEQCMRVLPIIKDAGYSMFELWGGATLDSAIRFTRDDPWERLETFHKEMGSGDKIQSLLRGQNLFAYNPYPDDLLIAFIRQSIESGSTNMRIFDALNDIRNLRMAILATKAYGGKVEAAMSYTTSPVHTTQYFIDYAEELLKEGVDRIAIKDMAALLHPRDAVDLFKSLKKVVNVPLVLHTHSTTGVSLVNIALGIKYGIDSFDTCISPFAGGPSHSPIEVAAVIAERMGYDTGLDKDALTKAQDELRVIFEELKSSIPSFGKSRRKPVHFSDVPVDKVDKLVEAIMKDNEDLQTAIDVSREILNDLDYPGYDDRIFETQIPGGMLSNFQKQLKEMGVSENMMDALMAEIPNVRADVGYVPLVTPTSQIVGSQAAYNVMAGSRYAFTSNEFKMILRGEFGKTPGPVNQEIMNQILGDENDIKKYRPASYLMPALEDKVDLPYVKTNKDLLLHLVFGAAADEFLQLKYK</sequence>
<proteinExistence type="predicted"/>
<dbReference type="GO" id="GO:0016740">
    <property type="term" value="F:transferase activity"/>
    <property type="evidence" value="ECO:0007669"/>
    <property type="project" value="UniProtKB-KW"/>
</dbReference>
<keyword evidence="2" id="KW-0808">Transferase</keyword>
<dbReference type="OrthoDB" id="9807469at2"/>
<dbReference type="GO" id="GO:0005737">
    <property type="term" value="C:cytoplasm"/>
    <property type="evidence" value="ECO:0007669"/>
    <property type="project" value="TreeGrafter"/>
</dbReference>
<dbReference type="GO" id="GO:0006094">
    <property type="term" value="P:gluconeogenesis"/>
    <property type="evidence" value="ECO:0007669"/>
    <property type="project" value="TreeGrafter"/>
</dbReference>
<dbReference type="PROSITE" id="PS50991">
    <property type="entry name" value="PYR_CT"/>
    <property type="match status" value="1"/>
</dbReference>
<dbReference type="Gene3D" id="3.20.20.70">
    <property type="entry name" value="Aldolase class I"/>
    <property type="match status" value="1"/>
</dbReference>
<dbReference type="EMBL" id="DF968181">
    <property type="protein sequence ID" value="GAP41297.1"/>
    <property type="molecule type" value="Genomic_DNA"/>
</dbReference>
<dbReference type="Pfam" id="PF00682">
    <property type="entry name" value="HMGL-like"/>
    <property type="match status" value="1"/>
</dbReference>
<dbReference type="CDD" id="cd07937">
    <property type="entry name" value="DRE_TIM_PC_TC_5S"/>
    <property type="match status" value="1"/>
</dbReference>
<dbReference type="SUPFAM" id="SSF89000">
    <property type="entry name" value="post-HMGL domain-like"/>
    <property type="match status" value="1"/>
</dbReference>
<protein>
    <submittedName>
        <fullName evidence="2">Pyruvate/oxaloacetate carboxyltransferase</fullName>
    </submittedName>
</protein>
<dbReference type="InterPro" id="IPR013785">
    <property type="entry name" value="Aldolase_TIM"/>
</dbReference>
<gene>
    <name evidence="2" type="ORF">ATC1_131282</name>
</gene>
<feature type="domain" description="Pyruvate carboxyltransferase" evidence="1">
    <location>
        <begin position="5"/>
        <end position="266"/>
    </location>
</feature>
<organism evidence="2">
    <name type="scientific">Flexilinea flocculi</name>
    <dbReference type="NCBI Taxonomy" id="1678840"/>
    <lineage>
        <taxon>Bacteria</taxon>
        <taxon>Bacillati</taxon>
        <taxon>Chloroflexota</taxon>
        <taxon>Anaerolineae</taxon>
        <taxon>Anaerolineales</taxon>
        <taxon>Anaerolineaceae</taxon>
        <taxon>Flexilinea</taxon>
    </lineage>
</organism>
<name>A0A0S7BUQ2_9CHLR</name>
<dbReference type="Proteomes" id="UP000053370">
    <property type="component" value="Unassembled WGS sequence"/>
</dbReference>
<dbReference type="PANTHER" id="PTHR43778:SF2">
    <property type="entry name" value="PYRUVATE CARBOXYLASE, MITOCHONDRIAL"/>
    <property type="match status" value="1"/>
</dbReference>
<evidence type="ECO:0000259" key="1">
    <source>
        <dbReference type="PROSITE" id="PS50991"/>
    </source>
</evidence>
<dbReference type="Pfam" id="PF02436">
    <property type="entry name" value="PYC_OADA"/>
    <property type="match status" value="1"/>
</dbReference>
<accession>A0A0S7BUQ2</accession>
<dbReference type="InterPro" id="IPR000891">
    <property type="entry name" value="PYR_CT"/>
</dbReference>
<evidence type="ECO:0000313" key="3">
    <source>
        <dbReference type="Proteomes" id="UP000053370"/>
    </source>
</evidence>
<keyword evidence="2" id="KW-0670">Pyruvate</keyword>
<dbReference type="PANTHER" id="PTHR43778">
    <property type="entry name" value="PYRUVATE CARBOXYLASE"/>
    <property type="match status" value="1"/>
</dbReference>
<reference evidence="2" key="1">
    <citation type="journal article" date="2015" name="Genome Announc.">
        <title>Draft Genome Sequence of Anaerolineae Strain TC1, a Novel Isolate from a Methanogenic Wastewater Treatment System.</title>
        <authorList>
            <person name="Matsuura N."/>
            <person name="Tourlousse D.M."/>
            <person name="Sun L."/>
            <person name="Toyonaga M."/>
            <person name="Kuroda K."/>
            <person name="Ohashi A."/>
            <person name="Cruz R."/>
            <person name="Yamaguchi T."/>
            <person name="Sekiguchi Y."/>
        </authorList>
    </citation>
    <scope>NUCLEOTIDE SEQUENCE [LARGE SCALE GENOMIC DNA]</scope>
    <source>
        <strain evidence="2">TC1</strain>
    </source>
</reference>
<dbReference type="GO" id="GO:0004736">
    <property type="term" value="F:pyruvate carboxylase activity"/>
    <property type="evidence" value="ECO:0007669"/>
    <property type="project" value="TreeGrafter"/>
</dbReference>
<keyword evidence="3" id="KW-1185">Reference proteome</keyword>
<dbReference type="AlphaFoldDB" id="A0A0S7BUQ2"/>
<dbReference type="InterPro" id="IPR055268">
    <property type="entry name" value="PCB-like"/>
</dbReference>
<dbReference type="RefSeq" id="WP_082174773.1">
    <property type="nucleotide sequence ID" value="NZ_DF968181.1"/>
</dbReference>
<evidence type="ECO:0000313" key="2">
    <source>
        <dbReference type="EMBL" id="GAP41297.1"/>
    </source>
</evidence>
<dbReference type="InterPro" id="IPR003379">
    <property type="entry name" value="Carboxylase_cons_dom"/>
</dbReference>
<dbReference type="SUPFAM" id="SSF51569">
    <property type="entry name" value="Aldolase"/>
    <property type="match status" value="1"/>
</dbReference>
<dbReference type="STRING" id="1678840.ATC1_131282"/>